<dbReference type="EMBL" id="PVXL01000072">
    <property type="protein sequence ID" value="PRR69623.1"/>
    <property type="molecule type" value="Genomic_DNA"/>
</dbReference>
<dbReference type="Pfam" id="PF12850">
    <property type="entry name" value="Metallophos_2"/>
    <property type="match status" value="1"/>
</dbReference>
<reference evidence="3 4" key="1">
    <citation type="submission" date="2018-03" db="EMBL/GenBank/DDBJ databases">
        <title>Genome sequence of Moorella stamsii DSM 26217.</title>
        <authorList>
            <person name="Poehlein A."/>
            <person name="Daniel R."/>
        </authorList>
    </citation>
    <scope>NUCLEOTIDE SEQUENCE [LARGE SCALE GENOMIC DNA]</scope>
    <source>
        <strain evidence="4">DSM 26217</strain>
    </source>
</reference>
<dbReference type="Gene3D" id="3.60.21.10">
    <property type="match status" value="1"/>
</dbReference>
<evidence type="ECO:0000313" key="3">
    <source>
        <dbReference type="EMBL" id="PRR69623.1"/>
    </source>
</evidence>
<gene>
    <name evidence="3" type="ORF">MOST_30450</name>
</gene>
<dbReference type="PANTHER" id="PTHR30337">
    <property type="entry name" value="COMPONENT OF ATP-DEPENDENT DSDNA EXONUCLEASE"/>
    <property type="match status" value="1"/>
</dbReference>
<evidence type="ECO:0000256" key="1">
    <source>
        <dbReference type="ARBA" id="ARBA00008950"/>
    </source>
</evidence>
<keyword evidence="3" id="KW-0540">Nuclease</keyword>
<dbReference type="GO" id="GO:0004527">
    <property type="term" value="F:exonuclease activity"/>
    <property type="evidence" value="ECO:0007669"/>
    <property type="project" value="UniProtKB-KW"/>
</dbReference>
<feature type="domain" description="Calcineurin-like phosphoesterase" evidence="2">
    <location>
        <begin position="1"/>
        <end position="242"/>
    </location>
</feature>
<evidence type="ECO:0000259" key="2">
    <source>
        <dbReference type="Pfam" id="PF12850"/>
    </source>
</evidence>
<dbReference type="InterPro" id="IPR029052">
    <property type="entry name" value="Metallo-depent_PP-like"/>
</dbReference>
<dbReference type="InterPro" id="IPR050535">
    <property type="entry name" value="DNA_Repair-Maintenance_Comp"/>
</dbReference>
<sequence>MKFIVTGDWHFRGTNPRARMDNFQEAMTHKIYEVFNLAQEHEAEAIIVPGDVFDSPGTALGTIADLAYLLQQAPCKVLAVHGNHDIWGSNPGSKYRTPFGLLARLELLWDLEQEPYETGETGWRVPDLLVTGHGYNTETDTELGMAQFSPAALPKGFEGVSIRVVHSMLMQKPPGFDMRHTLIRDVRTTAKVIISGHEHLGFGVKRREDGVLFINPGALCRLSANPAEMERQVQVAVLQVENGEAEAYLVPLKSARPGYEVLSRDHLEAEQEREERINRFLGLLAAEGEAKFLEIQEIIDDIAKREELPAAVVKEALNRIGRAREALGGDKNGL</sequence>
<accession>A0A9X7J0H3</accession>
<dbReference type="AlphaFoldDB" id="A0A9X7J0H3"/>
<organism evidence="3 4">
    <name type="scientific">Neomoorella stamsii</name>
    <dbReference type="NCBI Taxonomy" id="1266720"/>
    <lineage>
        <taxon>Bacteria</taxon>
        <taxon>Bacillati</taxon>
        <taxon>Bacillota</taxon>
        <taxon>Clostridia</taxon>
        <taxon>Neomoorellales</taxon>
        <taxon>Neomoorellaceae</taxon>
        <taxon>Neomoorella</taxon>
    </lineage>
</organism>
<comment type="caution">
    <text evidence="3">The sequence shown here is derived from an EMBL/GenBank/DDBJ whole genome shotgun (WGS) entry which is preliminary data.</text>
</comment>
<dbReference type="RefSeq" id="WP_054936994.1">
    <property type="nucleotide sequence ID" value="NZ_PVXL01000072.1"/>
</dbReference>
<protein>
    <submittedName>
        <fullName evidence="3">Exonuclease subunit SbcD</fullName>
    </submittedName>
</protein>
<dbReference type="Proteomes" id="UP000239430">
    <property type="component" value="Unassembled WGS sequence"/>
</dbReference>
<comment type="similarity">
    <text evidence="1">Belongs to the metallophosphoesterase superfamily. YfcE family.</text>
</comment>
<evidence type="ECO:0000313" key="4">
    <source>
        <dbReference type="Proteomes" id="UP000239430"/>
    </source>
</evidence>
<dbReference type="PANTHER" id="PTHR30337:SF0">
    <property type="entry name" value="NUCLEASE SBCCD SUBUNIT D"/>
    <property type="match status" value="1"/>
</dbReference>
<keyword evidence="3" id="KW-0378">Hydrolase</keyword>
<keyword evidence="4" id="KW-1185">Reference proteome</keyword>
<keyword evidence="3" id="KW-0269">Exonuclease</keyword>
<dbReference type="SUPFAM" id="SSF56300">
    <property type="entry name" value="Metallo-dependent phosphatases"/>
    <property type="match status" value="1"/>
</dbReference>
<dbReference type="InterPro" id="IPR024654">
    <property type="entry name" value="Calcineurin-like_PHP_lpxH"/>
</dbReference>
<name>A0A9X7J0H3_9FIRM</name>
<proteinExistence type="inferred from homology"/>